<dbReference type="PANTHER" id="PTHR22916">
    <property type="entry name" value="GLYCOSYLTRANSFERASE"/>
    <property type="match status" value="1"/>
</dbReference>
<dbReference type="Pfam" id="PF00535">
    <property type="entry name" value="Glycos_transf_2"/>
    <property type="match status" value="1"/>
</dbReference>
<evidence type="ECO:0000259" key="1">
    <source>
        <dbReference type="Pfam" id="PF00535"/>
    </source>
</evidence>
<sequence>MGEIIASEANPLVSVVVPTFKRPDRLPDALDSILSQSYKNLEIIVVNDNVLCSDYDVGTESIISVYRKMDSRVRAVHTSGQVGGGRARNIACKEALGEYLAFLDDDDVFLPDKIETQLAFMQSGGYEMSWQDIAWYSERGRLVESRRLDHCQDFSKEGLLRAHLLIPISPTAIYMLKRSLFERTDGFGEVATGQDWWLMLRCIEAGARIGYMPGVHVHQRLHDGERLSLGENKIVGEEARHDAVRTYYPQLPEKDVRYIEFRHNAVLAFSSIRSGALAKGALFAFKALACSPVAFFSEGLKFIRSGKKDRF</sequence>
<dbReference type="SUPFAM" id="SSF53448">
    <property type="entry name" value="Nucleotide-diphospho-sugar transferases"/>
    <property type="match status" value="1"/>
</dbReference>
<evidence type="ECO:0000313" key="2">
    <source>
        <dbReference type="EMBL" id="MCI2242813.1"/>
    </source>
</evidence>
<dbReference type="EMBL" id="JAJMLW010000004">
    <property type="protein sequence ID" value="MCI2242813.1"/>
    <property type="molecule type" value="Genomic_DNA"/>
</dbReference>
<reference evidence="2" key="1">
    <citation type="submission" date="2021-11" db="EMBL/GenBank/DDBJ databases">
        <title>A Novel Adlercreutzia Species, isolated from a Allomyrina dichotoma larva feces.</title>
        <authorList>
            <person name="Suh M.K."/>
        </authorList>
    </citation>
    <scope>NUCLEOTIDE SEQUENCE</scope>
    <source>
        <strain evidence="2">JBNU-10</strain>
    </source>
</reference>
<dbReference type="Gene3D" id="3.90.550.10">
    <property type="entry name" value="Spore Coat Polysaccharide Biosynthesis Protein SpsA, Chain A"/>
    <property type="match status" value="1"/>
</dbReference>
<organism evidence="2 3">
    <name type="scientific">Adlercreutzia faecimuris</name>
    <dbReference type="NCBI Taxonomy" id="2897341"/>
    <lineage>
        <taxon>Bacteria</taxon>
        <taxon>Bacillati</taxon>
        <taxon>Actinomycetota</taxon>
        <taxon>Coriobacteriia</taxon>
        <taxon>Eggerthellales</taxon>
        <taxon>Eggerthellaceae</taxon>
        <taxon>Adlercreutzia</taxon>
    </lineage>
</organism>
<dbReference type="InterPro" id="IPR029044">
    <property type="entry name" value="Nucleotide-diphossugar_trans"/>
</dbReference>
<evidence type="ECO:0000313" key="3">
    <source>
        <dbReference type="Proteomes" id="UP001430755"/>
    </source>
</evidence>
<dbReference type="RefSeq" id="WP_242166348.1">
    <property type="nucleotide sequence ID" value="NZ_JAJMLW010000004.1"/>
</dbReference>
<gene>
    <name evidence="2" type="ORF">LPT13_10700</name>
</gene>
<proteinExistence type="predicted"/>
<accession>A0ABS9WIV8</accession>
<feature type="domain" description="Glycosyltransferase 2-like" evidence="1">
    <location>
        <begin position="14"/>
        <end position="182"/>
    </location>
</feature>
<dbReference type="Proteomes" id="UP001430755">
    <property type="component" value="Unassembled WGS sequence"/>
</dbReference>
<dbReference type="InterPro" id="IPR001173">
    <property type="entry name" value="Glyco_trans_2-like"/>
</dbReference>
<name>A0ABS9WIV8_9ACTN</name>
<dbReference type="CDD" id="cd00761">
    <property type="entry name" value="Glyco_tranf_GTA_type"/>
    <property type="match status" value="1"/>
</dbReference>
<keyword evidence="3" id="KW-1185">Reference proteome</keyword>
<dbReference type="PANTHER" id="PTHR22916:SF3">
    <property type="entry name" value="UDP-GLCNAC:BETAGAL BETA-1,3-N-ACETYLGLUCOSAMINYLTRANSFERASE-LIKE PROTEIN 1"/>
    <property type="match status" value="1"/>
</dbReference>
<comment type="caution">
    <text evidence="2">The sequence shown here is derived from an EMBL/GenBank/DDBJ whole genome shotgun (WGS) entry which is preliminary data.</text>
</comment>
<protein>
    <submittedName>
        <fullName evidence="2">Glycosyltransferase</fullName>
    </submittedName>
</protein>